<comment type="similarity">
    <text evidence="1">Belongs to the glycosyl hydrolase 16 family.</text>
</comment>
<evidence type="ECO:0000256" key="2">
    <source>
        <dbReference type="SAM" id="MobiDB-lite"/>
    </source>
</evidence>
<dbReference type="Proteomes" id="UP000053464">
    <property type="component" value="Unassembled WGS sequence"/>
</dbReference>
<dbReference type="PANTHER" id="PTHR10963:SF55">
    <property type="entry name" value="GLYCOSIDE HYDROLASE FAMILY 16 PROTEIN"/>
    <property type="match status" value="1"/>
</dbReference>
<reference evidence="5 6" key="1">
    <citation type="submission" date="2015-04" db="EMBL/GenBank/DDBJ databases">
        <title>The draft genome sequence of Erythrobacter luteus KA37.</title>
        <authorList>
            <person name="Zhuang L."/>
            <person name="Liu Y."/>
            <person name="Shao Z."/>
        </authorList>
    </citation>
    <scope>NUCLEOTIDE SEQUENCE [LARGE SCALE GENOMIC DNA]</scope>
    <source>
        <strain evidence="5 6">KA37</strain>
    </source>
</reference>
<proteinExistence type="inferred from homology"/>
<dbReference type="Gene3D" id="2.60.120.200">
    <property type="match status" value="1"/>
</dbReference>
<dbReference type="PANTHER" id="PTHR10963">
    <property type="entry name" value="GLYCOSYL HYDROLASE-RELATED"/>
    <property type="match status" value="1"/>
</dbReference>
<name>A0A0G9MVF0_9SPHN</name>
<dbReference type="GO" id="GO:0004553">
    <property type="term" value="F:hydrolase activity, hydrolyzing O-glycosyl compounds"/>
    <property type="evidence" value="ECO:0007669"/>
    <property type="project" value="InterPro"/>
</dbReference>
<organism evidence="5 6">
    <name type="scientific">Aurantiacibacter luteus</name>
    <dbReference type="NCBI Taxonomy" id="1581420"/>
    <lineage>
        <taxon>Bacteria</taxon>
        <taxon>Pseudomonadati</taxon>
        <taxon>Pseudomonadota</taxon>
        <taxon>Alphaproteobacteria</taxon>
        <taxon>Sphingomonadales</taxon>
        <taxon>Erythrobacteraceae</taxon>
        <taxon>Aurantiacibacter</taxon>
    </lineage>
</organism>
<dbReference type="PROSITE" id="PS51762">
    <property type="entry name" value="GH16_2"/>
    <property type="match status" value="1"/>
</dbReference>
<gene>
    <name evidence="5" type="ORF">AAW00_10900</name>
</gene>
<keyword evidence="6" id="KW-1185">Reference proteome</keyword>
<accession>A0A0G9MVF0</accession>
<feature type="signal peptide" evidence="3">
    <location>
        <begin position="1"/>
        <end position="22"/>
    </location>
</feature>
<dbReference type="CDD" id="cd08023">
    <property type="entry name" value="GH16_laminarinase_like"/>
    <property type="match status" value="1"/>
</dbReference>
<evidence type="ECO:0000313" key="5">
    <source>
        <dbReference type="EMBL" id="KLE34670.1"/>
    </source>
</evidence>
<comment type="caution">
    <text evidence="5">The sequence shown here is derived from an EMBL/GenBank/DDBJ whole genome shotgun (WGS) entry which is preliminary data.</text>
</comment>
<evidence type="ECO:0000256" key="3">
    <source>
        <dbReference type="SAM" id="SignalP"/>
    </source>
</evidence>
<dbReference type="STRING" id="1581420.AAW00_10900"/>
<dbReference type="AlphaFoldDB" id="A0A0G9MVF0"/>
<protein>
    <recommendedName>
        <fullName evidence="4">GH16 domain-containing protein</fullName>
    </recommendedName>
</protein>
<feature type="chain" id="PRO_5002581186" description="GH16 domain-containing protein" evidence="3">
    <location>
        <begin position="23"/>
        <end position="340"/>
    </location>
</feature>
<dbReference type="InterPro" id="IPR013320">
    <property type="entry name" value="ConA-like_dom_sf"/>
</dbReference>
<dbReference type="SUPFAM" id="SSF49899">
    <property type="entry name" value="Concanavalin A-like lectins/glucanases"/>
    <property type="match status" value="1"/>
</dbReference>
<dbReference type="InterPro" id="IPR000757">
    <property type="entry name" value="Beta-glucanase-like"/>
</dbReference>
<sequence length="340" mass="36398">MMRYRRITVGCLSSLAIAVATGCGGGGSSASAPPVAGTPPSPSPSPTPSPTPTPTSGTAGNWQLVWAEEFSGNALDPARWRLFNDCWGGGNEERQCYTPRAENVSVEGGNLVLTARREAWTGPAQPGSSNTASKPFTSGKIATQGLQSWTYGRFEMRARFPQGQGVWPAFWMLPEPNSYGGWAASGEIDILEAINPGVVCPTCEAGGENSIYGTLHFGGAWPDNRNAGRNRSFPGLTDGQFHTYGVIWERGRFTWTVDGEAYGSLTSDQWFTTASADPQAPFDRPFHLILNLAIGGRWPEANALGGVSDQGFPKRMEVDWVRVWQCDADPASGQGCNRGS</sequence>
<evidence type="ECO:0000259" key="4">
    <source>
        <dbReference type="PROSITE" id="PS51762"/>
    </source>
</evidence>
<dbReference type="GO" id="GO:0005975">
    <property type="term" value="P:carbohydrate metabolic process"/>
    <property type="evidence" value="ECO:0007669"/>
    <property type="project" value="InterPro"/>
</dbReference>
<evidence type="ECO:0000313" key="6">
    <source>
        <dbReference type="Proteomes" id="UP000053464"/>
    </source>
</evidence>
<dbReference type="Pfam" id="PF00722">
    <property type="entry name" value="Glyco_hydro_16"/>
    <property type="match status" value="1"/>
</dbReference>
<feature type="compositionally biased region" description="Pro residues" evidence="2">
    <location>
        <begin position="36"/>
        <end position="53"/>
    </location>
</feature>
<dbReference type="EMBL" id="LBHB01000002">
    <property type="protein sequence ID" value="KLE34670.1"/>
    <property type="molecule type" value="Genomic_DNA"/>
</dbReference>
<dbReference type="InterPro" id="IPR050546">
    <property type="entry name" value="Glycosyl_Hydrlase_16"/>
</dbReference>
<keyword evidence="3" id="KW-0732">Signal</keyword>
<evidence type="ECO:0000256" key="1">
    <source>
        <dbReference type="ARBA" id="ARBA00006865"/>
    </source>
</evidence>
<dbReference type="PROSITE" id="PS51257">
    <property type="entry name" value="PROKAR_LIPOPROTEIN"/>
    <property type="match status" value="1"/>
</dbReference>
<dbReference type="PATRIC" id="fig|1581420.6.peg.2231"/>
<feature type="region of interest" description="Disordered" evidence="2">
    <location>
        <begin position="26"/>
        <end position="59"/>
    </location>
</feature>
<feature type="domain" description="GH16" evidence="4">
    <location>
        <begin position="46"/>
        <end position="329"/>
    </location>
</feature>